<evidence type="ECO:0000313" key="3">
    <source>
        <dbReference type="Proteomes" id="UP000267804"/>
    </source>
</evidence>
<dbReference type="Proteomes" id="UP000267804">
    <property type="component" value="Chromosome"/>
</dbReference>
<protein>
    <submittedName>
        <fullName evidence="2">Uncharacterized protein</fullName>
    </submittedName>
</protein>
<feature type="region of interest" description="Disordered" evidence="1">
    <location>
        <begin position="1"/>
        <end position="32"/>
    </location>
</feature>
<evidence type="ECO:0000256" key="1">
    <source>
        <dbReference type="SAM" id="MobiDB-lite"/>
    </source>
</evidence>
<reference evidence="2 3" key="1">
    <citation type="submission" date="2017-10" db="EMBL/GenBank/DDBJ databases">
        <title>Integration of genomic and chemical information greatly accelerates assignment of the full stereostructure of myelolactone, a potent inhibitor of myeloma from a marine-derived Micromonospora.</title>
        <authorList>
            <person name="Kim M.C."/>
            <person name="Machado H."/>
            <person name="Jensen P.R."/>
            <person name="Fenical W."/>
        </authorList>
    </citation>
    <scope>NUCLEOTIDE SEQUENCE [LARGE SCALE GENOMIC DNA]</scope>
    <source>
        <strain evidence="2 3">CNY-010</strain>
    </source>
</reference>
<organism evidence="2 3">
    <name type="scientific">Micromonospora tulbaghiae</name>
    <dbReference type="NCBI Taxonomy" id="479978"/>
    <lineage>
        <taxon>Bacteria</taxon>
        <taxon>Bacillati</taxon>
        <taxon>Actinomycetota</taxon>
        <taxon>Actinomycetes</taxon>
        <taxon>Micromonosporales</taxon>
        <taxon>Micromonosporaceae</taxon>
        <taxon>Micromonospora</taxon>
    </lineage>
</organism>
<name>A0A386WVL8_9ACTN</name>
<dbReference type="AlphaFoldDB" id="A0A386WVL8"/>
<proteinExistence type="predicted"/>
<sequence length="86" mass="9612">MPCASSTAPGTRVEPLQDSPHRGHPMSIDDGEQGEIGRIVQDVMGLLLQPYHIGSRDVCLELVQQAHHRWWGWWRVSAGREAVEVS</sequence>
<gene>
    <name evidence="2" type="ORF">CSH63_23995</name>
</gene>
<evidence type="ECO:0000313" key="2">
    <source>
        <dbReference type="EMBL" id="AYF30454.1"/>
    </source>
</evidence>
<accession>A0A386WVL8</accession>
<dbReference type="KEGG" id="mtua:CSH63_23995"/>
<dbReference type="EMBL" id="CP024087">
    <property type="protein sequence ID" value="AYF30454.1"/>
    <property type="molecule type" value="Genomic_DNA"/>
</dbReference>